<dbReference type="InterPro" id="IPR000150">
    <property type="entry name" value="Cof"/>
</dbReference>
<protein>
    <submittedName>
        <fullName evidence="1">HAD family hydrolase</fullName>
    </submittedName>
</protein>
<dbReference type="PANTHER" id="PTHR10000">
    <property type="entry name" value="PHOSPHOSERINE PHOSPHATASE"/>
    <property type="match status" value="1"/>
</dbReference>
<dbReference type="GO" id="GO:0005829">
    <property type="term" value="C:cytosol"/>
    <property type="evidence" value="ECO:0007669"/>
    <property type="project" value="TreeGrafter"/>
</dbReference>
<dbReference type="SFLD" id="SFLDS00003">
    <property type="entry name" value="Haloacid_Dehalogenase"/>
    <property type="match status" value="1"/>
</dbReference>
<accession>A0A9D1XJR1</accession>
<dbReference type="GO" id="GO:0016791">
    <property type="term" value="F:phosphatase activity"/>
    <property type="evidence" value="ECO:0007669"/>
    <property type="project" value="TreeGrafter"/>
</dbReference>
<dbReference type="PROSITE" id="PS01229">
    <property type="entry name" value="COF_2"/>
    <property type="match status" value="1"/>
</dbReference>
<dbReference type="PANTHER" id="PTHR10000:SF25">
    <property type="entry name" value="PHOSPHATASE YKRA-RELATED"/>
    <property type="match status" value="1"/>
</dbReference>
<dbReference type="Proteomes" id="UP000886724">
    <property type="component" value="Unassembled WGS sequence"/>
</dbReference>
<dbReference type="GO" id="GO:0000287">
    <property type="term" value="F:magnesium ion binding"/>
    <property type="evidence" value="ECO:0007669"/>
    <property type="project" value="TreeGrafter"/>
</dbReference>
<organism evidence="1 2">
    <name type="scientific">Candidatus Erysipelatoclostridium merdavium</name>
    <dbReference type="NCBI Taxonomy" id="2838566"/>
    <lineage>
        <taxon>Bacteria</taxon>
        <taxon>Bacillati</taxon>
        <taxon>Bacillota</taxon>
        <taxon>Erysipelotrichia</taxon>
        <taxon>Erysipelotrichales</taxon>
        <taxon>Erysipelotrichales incertae sedis</taxon>
    </lineage>
</organism>
<dbReference type="SFLD" id="SFLDG01140">
    <property type="entry name" value="C2.B:_Phosphomannomutase_and_P"/>
    <property type="match status" value="1"/>
</dbReference>
<dbReference type="InterPro" id="IPR023214">
    <property type="entry name" value="HAD_sf"/>
</dbReference>
<reference evidence="1" key="2">
    <citation type="submission" date="2021-04" db="EMBL/GenBank/DDBJ databases">
        <authorList>
            <person name="Gilroy R."/>
        </authorList>
    </citation>
    <scope>NUCLEOTIDE SEQUENCE</scope>
    <source>
        <strain evidence="1">ChiGjej1B1-14440</strain>
    </source>
</reference>
<keyword evidence="1" id="KW-0378">Hydrolase</keyword>
<dbReference type="Pfam" id="PF08282">
    <property type="entry name" value="Hydrolase_3"/>
    <property type="match status" value="1"/>
</dbReference>
<dbReference type="PROSITE" id="PS01228">
    <property type="entry name" value="COF_1"/>
    <property type="match status" value="1"/>
</dbReference>
<dbReference type="InterPro" id="IPR006379">
    <property type="entry name" value="HAD-SF_hydro_IIB"/>
</dbReference>
<comment type="caution">
    <text evidence="1">The sequence shown here is derived from an EMBL/GenBank/DDBJ whole genome shotgun (WGS) entry which is preliminary data.</text>
</comment>
<reference evidence="1" key="1">
    <citation type="journal article" date="2021" name="PeerJ">
        <title>Extensive microbial diversity within the chicken gut microbiome revealed by metagenomics and culture.</title>
        <authorList>
            <person name="Gilroy R."/>
            <person name="Ravi A."/>
            <person name="Getino M."/>
            <person name="Pursley I."/>
            <person name="Horton D.L."/>
            <person name="Alikhan N.F."/>
            <person name="Baker D."/>
            <person name="Gharbi K."/>
            <person name="Hall N."/>
            <person name="Watson M."/>
            <person name="Adriaenssens E.M."/>
            <person name="Foster-Nyarko E."/>
            <person name="Jarju S."/>
            <person name="Secka A."/>
            <person name="Antonio M."/>
            <person name="Oren A."/>
            <person name="Chaudhuri R.R."/>
            <person name="La Ragione R."/>
            <person name="Hildebrand F."/>
            <person name="Pallen M.J."/>
        </authorList>
    </citation>
    <scope>NUCLEOTIDE SEQUENCE</scope>
    <source>
        <strain evidence="1">ChiGjej1B1-14440</strain>
    </source>
</reference>
<evidence type="ECO:0000313" key="2">
    <source>
        <dbReference type="Proteomes" id="UP000886724"/>
    </source>
</evidence>
<gene>
    <name evidence="1" type="ORF">H9980_02410</name>
</gene>
<name>A0A9D1XJR1_9FIRM</name>
<dbReference type="NCBIfam" id="TIGR00099">
    <property type="entry name" value="Cof-subfamily"/>
    <property type="match status" value="1"/>
</dbReference>
<dbReference type="Gene3D" id="3.40.50.1000">
    <property type="entry name" value="HAD superfamily/HAD-like"/>
    <property type="match status" value="1"/>
</dbReference>
<sequence length="276" mass="31061">MNKKAVFLDVDGTIVANHQTISPKVKEAINQARKNGHKIFICTGRNKAGINQELKEVNFDGIITSAGSYVEIDGHVVHCCFFSNDLVKKVTKVFDENNIVYNYECTNITYMSKKMIELFAKLDQEDITNSEMERIIAEHNEKFNAHDMDSYDGLGVHKISFVARNKDDFLAAKKELDDDVIFILHDLGNTNLNGEIISKTDNKGTGIKHAIEYLQMDIKDTIGFGDSMNDYDMIQTVDCGVVMENGSLELKKIADRICLSVENDGVYDEFIKLGLI</sequence>
<dbReference type="InterPro" id="IPR036412">
    <property type="entry name" value="HAD-like_sf"/>
</dbReference>
<dbReference type="EMBL" id="DXET01000060">
    <property type="protein sequence ID" value="HIX80808.1"/>
    <property type="molecule type" value="Genomic_DNA"/>
</dbReference>
<evidence type="ECO:0000313" key="1">
    <source>
        <dbReference type="EMBL" id="HIX80808.1"/>
    </source>
</evidence>
<proteinExistence type="predicted"/>
<dbReference type="SUPFAM" id="SSF56784">
    <property type="entry name" value="HAD-like"/>
    <property type="match status" value="1"/>
</dbReference>
<dbReference type="AlphaFoldDB" id="A0A9D1XJR1"/>
<dbReference type="Gene3D" id="3.30.1240.10">
    <property type="match status" value="1"/>
</dbReference>
<dbReference type="NCBIfam" id="TIGR01484">
    <property type="entry name" value="HAD-SF-IIB"/>
    <property type="match status" value="1"/>
</dbReference>